<dbReference type="PRINTS" id="PR00176">
    <property type="entry name" value="NANEUSMPORT"/>
</dbReference>
<keyword evidence="8" id="KW-1185">Reference proteome</keyword>
<dbReference type="SUPFAM" id="SSF161070">
    <property type="entry name" value="SNF-like"/>
    <property type="match status" value="1"/>
</dbReference>
<evidence type="ECO:0000313" key="7">
    <source>
        <dbReference type="EMBL" id="GFR99938.1"/>
    </source>
</evidence>
<protein>
    <submittedName>
        <fullName evidence="7">Sodium-dependent serotonin transporter</fullName>
    </submittedName>
</protein>
<evidence type="ECO:0000256" key="3">
    <source>
        <dbReference type="ARBA" id="ARBA00022692"/>
    </source>
</evidence>
<dbReference type="EMBL" id="BMAT01002136">
    <property type="protein sequence ID" value="GFR99938.1"/>
    <property type="molecule type" value="Genomic_DNA"/>
</dbReference>
<organism evidence="7 8">
    <name type="scientific">Elysia marginata</name>
    <dbReference type="NCBI Taxonomy" id="1093978"/>
    <lineage>
        <taxon>Eukaryota</taxon>
        <taxon>Metazoa</taxon>
        <taxon>Spiralia</taxon>
        <taxon>Lophotrochozoa</taxon>
        <taxon>Mollusca</taxon>
        <taxon>Gastropoda</taxon>
        <taxon>Heterobranchia</taxon>
        <taxon>Euthyneura</taxon>
        <taxon>Panpulmonata</taxon>
        <taxon>Sacoglossa</taxon>
        <taxon>Placobranchoidea</taxon>
        <taxon>Plakobranchidae</taxon>
        <taxon>Elysia</taxon>
    </lineage>
</organism>
<dbReference type="PANTHER" id="PTHR11616:SF240">
    <property type="entry name" value="BLOATED TUBULES, ISOFORM B-RELATED"/>
    <property type="match status" value="1"/>
</dbReference>
<keyword evidence="2" id="KW-0813">Transport</keyword>
<keyword evidence="3 6" id="KW-0812">Transmembrane</keyword>
<dbReference type="PANTHER" id="PTHR11616">
    <property type="entry name" value="SODIUM/CHLORIDE DEPENDENT TRANSPORTER"/>
    <property type="match status" value="1"/>
</dbReference>
<name>A0AAV4HP08_9GAST</name>
<dbReference type="Pfam" id="PF00209">
    <property type="entry name" value="SNF"/>
    <property type="match status" value="1"/>
</dbReference>
<accession>A0AAV4HP08</accession>
<proteinExistence type="predicted"/>
<comment type="caution">
    <text evidence="7">The sequence shown here is derived from an EMBL/GenBank/DDBJ whole genome shotgun (WGS) entry which is preliminary data.</text>
</comment>
<dbReference type="PROSITE" id="PS50267">
    <property type="entry name" value="NA_NEUROTRAN_SYMP_3"/>
    <property type="match status" value="1"/>
</dbReference>
<sequence length="162" mass="18346">MEWKQMNLGRKGAWSESYLSMSIFSHLEKLFRHIFLTSRAFLFVYVVLTYCVGLPIVYLEISLGQYSRGGVVTAWRIMPLARGIAVSSLFLTLAVVSHSLTPAAWALYYLYSAIAGWLPMEHIPPTLINATNSDSEFVAELTSSNVSVFFRRPSYNISHTHF</sequence>
<feature type="transmembrane region" description="Helical" evidence="6">
    <location>
        <begin position="40"/>
        <end position="59"/>
    </location>
</feature>
<evidence type="ECO:0000256" key="2">
    <source>
        <dbReference type="ARBA" id="ARBA00022448"/>
    </source>
</evidence>
<gene>
    <name evidence="7" type="ORF">ElyMa_001059200</name>
</gene>
<reference evidence="7 8" key="1">
    <citation type="journal article" date="2021" name="Elife">
        <title>Chloroplast acquisition without the gene transfer in kleptoplastic sea slugs, Plakobranchus ocellatus.</title>
        <authorList>
            <person name="Maeda T."/>
            <person name="Takahashi S."/>
            <person name="Yoshida T."/>
            <person name="Shimamura S."/>
            <person name="Takaki Y."/>
            <person name="Nagai Y."/>
            <person name="Toyoda A."/>
            <person name="Suzuki Y."/>
            <person name="Arimoto A."/>
            <person name="Ishii H."/>
            <person name="Satoh N."/>
            <person name="Nishiyama T."/>
            <person name="Hasebe M."/>
            <person name="Maruyama T."/>
            <person name="Minagawa J."/>
            <person name="Obokata J."/>
            <person name="Shigenobu S."/>
        </authorList>
    </citation>
    <scope>NUCLEOTIDE SEQUENCE [LARGE SCALE GENOMIC DNA]</scope>
</reference>
<keyword evidence="5 6" id="KW-0472">Membrane</keyword>
<comment type="subcellular location">
    <subcellularLocation>
        <location evidence="1">Membrane</location>
        <topology evidence="1">Multi-pass membrane protein</topology>
    </subcellularLocation>
</comment>
<dbReference type="InterPro" id="IPR037272">
    <property type="entry name" value="SNS_sf"/>
</dbReference>
<dbReference type="GO" id="GO:0035725">
    <property type="term" value="P:sodium ion transmembrane transport"/>
    <property type="evidence" value="ECO:0007669"/>
    <property type="project" value="TreeGrafter"/>
</dbReference>
<keyword evidence="4 6" id="KW-1133">Transmembrane helix</keyword>
<feature type="transmembrane region" description="Helical" evidence="6">
    <location>
        <begin position="80"/>
        <end position="97"/>
    </location>
</feature>
<evidence type="ECO:0000313" key="8">
    <source>
        <dbReference type="Proteomes" id="UP000762676"/>
    </source>
</evidence>
<dbReference type="Proteomes" id="UP000762676">
    <property type="component" value="Unassembled WGS sequence"/>
</dbReference>
<dbReference type="InterPro" id="IPR000175">
    <property type="entry name" value="Na/ntran_symport"/>
</dbReference>
<evidence type="ECO:0000256" key="1">
    <source>
        <dbReference type="ARBA" id="ARBA00004141"/>
    </source>
</evidence>
<dbReference type="GO" id="GO:0005886">
    <property type="term" value="C:plasma membrane"/>
    <property type="evidence" value="ECO:0007669"/>
    <property type="project" value="TreeGrafter"/>
</dbReference>
<evidence type="ECO:0000256" key="6">
    <source>
        <dbReference type="SAM" id="Phobius"/>
    </source>
</evidence>
<evidence type="ECO:0000256" key="5">
    <source>
        <dbReference type="ARBA" id="ARBA00023136"/>
    </source>
</evidence>
<evidence type="ECO:0000256" key="4">
    <source>
        <dbReference type="ARBA" id="ARBA00022989"/>
    </source>
</evidence>
<dbReference type="AlphaFoldDB" id="A0AAV4HP08"/>